<gene>
    <name evidence="2" type="ORF">K443DRAFT_407561</name>
</gene>
<evidence type="ECO:0000313" key="2">
    <source>
        <dbReference type="EMBL" id="KIJ93246.1"/>
    </source>
</evidence>
<dbReference type="AlphaFoldDB" id="A0A0C9X6G1"/>
<dbReference type="Proteomes" id="UP000054477">
    <property type="component" value="Unassembled WGS sequence"/>
</dbReference>
<evidence type="ECO:0000313" key="3">
    <source>
        <dbReference type="Proteomes" id="UP000054477"/>
    </source>
</evidence>
<protein>
    <submittedName>
        <fullName evidence="2">Uncharacterized protein</fullName>
    </submittedName>
</protein>
<accession>A0A0C9X6G1</accession>
<name>A0A0C9X6G1_9AGAR</name>
<reference evidence="3" key="2">
    <citation type="submission" date="2015-01" db="EMBL/GenBank/DDBJ databases">
        <title>Evolutionary Origins and Diversification of the Mycorrhizal Mutualists.</title>
        <authorList>
            <consortium name="DOE Joint Genome Institute"/>
            <consortium name="Mycorrhizal Genomics Consortium"/>
            <person name="Kohler A."/>
            <person name="Kuo A."/>
            <person name="Nagy L.G."/>
            <person name="Floudas D."/>
            <person name="Copeland A."/>
            <person name="Barry K.W."/>
            <person name="Cichocki N."/>
            <person name="Veneault-Fourrey C."/>
            <person name="LaButti K."/>
            <person name="Lindquist E.A."/>
            <person name="Lipzen A."/>
            <person name="Lundell T."/>
            <person name="Morin E."/>
            <person name="Murat C."/>
            <person name="Riley R."/>
            <person name="Ohm R."/>
            <person name="Sun H."/>
            <person name="Tunlid A."/>
            <person name="Henrissat B."/>
            <person name="Grigoriev I.V."/>
            <person name="Hibbett D.S."/>
            <person name="Martin F."/>
        </authorList>
    </citation>
    <scope>NUCLEOTIDE SEQUENCE [LARGE SCALE GENOMIC DNA]</scope>
    <source>
        <strain evidence="3">LaAM-08-1</strain>
    </source>
</reference>
<keyword evidence="3" id="KW-1185">Reference proteome</keyword>
<sequence length="94" mass="10764">MISRRRVGVNRRQRLNMRASHVPADCLSVKSFVLHEMLGCSIHILTYVTTQMTEEHQHTTSPPYDIPPNTLRDARTHETNNAPRLSRTALYVAP</sequence>
<proteinExistence type="predicted"/>
<evidence type="ECO:0000256" key="1">
    <source>
        <dbReference type="SAM" id="MobiDB-lite"/>
    </source>
</evidence>
<feature type="region of interest" description="Disordered" evidence="1">
    <location>
        <begin position="54"/>
        <end position="94"/>
    </location>
</feature>
<reference evidence="2 3" key="1">
    <citation type="submission" date="2014-04" db="EMBL/GenBank/DDBJ databases">
        <authorList>
            <consortium name="DOE Joint Genome Institute"/>
            <person name="Kuo A."/>
            <person name="Kohler A."/>
            <person name="Nagy L.G."/>
            <person name="Floudas D."/>
            <person name="Copeland A."/>
            <person name="Barry K.W."/>
            <person name="Cichocki N."/>
            <person name="Veneault-Fourrey C."/>
            <person name="LaButti K."/>
            <person name="Lindquist E.A."/>
            <person name="Lipzen A."/>
            <person name="Lundell T."/>
            <person name="Morin E."/>
            <person name="Murat C."/>
            <person name="Sun H."/>
            <person name="Tunlid A."/>
            <person name="Henrissat B."/>
            <person name="Grigoriev I.V."/>
            <person name="Hibbett D.S."/>
            <person name="Martin F."/>
            <person name="Nordberg H.P."/>
            <person name="Cantor M.N."/>
            <person name="Hua S.X."/>
        </authorList>
    </citation>
    <scope>NUCLEOTIDE SEQUENCE [LARGE SCALE GENOMIC DNA]</scope>
    <source>
        <strain evidence="2 3">LaAM-08-1</strain>
    </source>
</reference>
<organism evidence="2 3">
    <name type="scientific">Laccaria amethystina LaAM-08-1</name>
    <dbReference type="NCBI Taxonomy" id="1095629"/>
    <lineage>
        <taxon>Eukaryota</taxon>
        <taxon>Fungi</taxon>
        <taxon>Dikarya</taxon>
        <taxon>Basidiomycota</taxon>
        <taxon>Agaricomycotina</taxon>
        <taxon>Agaricomycetes</taxon>
        <taxon>Agaricomycetidae</taxon>
        <taxon>Agaricales</taxon>
        <taxon>Agaricineae</taxon>
        <taxon>Hydnangiaceae</taxon>
        <taxon>Laccaria</taxon>
    </lineage>
</organism>
<dbReference type="EMBL" id="KN838856">
    <property type="protein sequence ID" value="KIJ93246.1"/>
    <property type="molecule type" value="Genomic_DNA"/>
</dbReference>
<dbReference type="HOGENOM" id="CLU_2386515_0_0_1"/>